<evidence type="ECO:0000256" key="1">
    <source>
        <dbReference type="SAM" id="Phobius"/>
    </source>
</evidence>
<keyword evidence="1" id="KW-0472">Membrane</keyword>
<dbReference type="STRING" id="133385.A0A2T9YI12"/>
<evidence type="ECO:0000313" key="3">
    <source>
        <dbReference type="Proteomes" id="UP000245383"/>
    </source>
</evidence>
<proteinExistence type="predicted"/>
<keyword evidence="1" id="KW-1133">Transmembrane helix</keyword>
<keyword evidence="1" id="KW-0812">Transmembrane</keyword>
<dbReference type="Proteomes" id="UP000245383">
    <property type="component" value="Unassembled WGS sequence"/>
</dbReference>
<comment type="caution">
    <text evidence="2">The sequence shown here is derived from an EMBL/GenBank/DDBJ whole genome shotgun (WGS) entry which is preliminary data.</text>
</comment>
<evidence type="ECO:0000313" key="2">
    <source>
        <dbReference type="EMBL" id="PVU91924.1"/>
    </source>
</evidence>
<keyword evidence="3" id="KW-1185">Reference proteome</keyword>
<sequence>MNAASQTFFDIYDANDFEPIIPMTLMEAMYTIISFAFILGIVFSGLMVIPKNKELVERMIKEEMGDKKKSS</sequence>
<dbReference type="EMBL" id="MBFR01000180">
    <property type="protein sequence ID" value="PVU91924.1"/>
    <property type="molecule type" value="Genomic_DNA"/>
</dbReference>
<name>A0A2T9YI12_9FUNG</name>
<protein>
    <submittedName>
        <fullName evidence="2">Uncharacterized protein</fullName>
    </submittedName>
</protein>
<reference evidence="2 3" key="1">
    <citation type="journal article" date="2018" name="MBio">
        <title>Comparative Genomics Reveals the Core Gene Toolbox for the Fungus-Insect Symbiosis.</title>
        <authorList>
            <person name="Wang Y."/>
            <person name="Stata M."/>
            <person name="Wang W."/>
            <person name="Stajich J.E."/>
            <person name="White M.M."/>
            <person name="Moncalvo J.M."/>
        </authorList>
    </citation>
    <scope>NUCLEOTIDE SEQUENCE [LARGE SCALE GENOMIC DNA]</scope>
    <source>
        <strain evidence="2 3">SWE-8-4</strain>
    </source>
</reference>
<feature type="transmembrane region" description="Helical" evidence="1">
    <location>
        <begin position="28"/>
        <end position="49"/>
    </location>
</feature>
<accession>A0A2T9YI12</accession>
<dbReference type="OrthoDB" id="5549950at2759"/>
<organism evidence="2 3">
    <name type="scientific">Smittium simulii</name>
    <dbReference type="NCBI Taxonomy" id="133385"/>
    <lineage>
        <taxon>Eukaryota</taxon>
        <taxon>Fungi</taxon>
        <taxon>Fungi incertae sedis</taxon>
        <taxon>Zoopagomycota</taxon>
        <taxon>Kickxellomycotina</taxon>
        <taxon>Harpellomycetes</taxon>
        <taxon>Harpellales</taxon>
        <taxon>Legeriomycetaceae</taxon>
        <taxon>Smittium</taxon>
    </lineage>
</organism>
<gene>
    <name evidence="2" type="ORF">BB561_004126</name>
</gene>
<dbReference type="AlphaFoldDB" id="A0A2T9YI12"/>